<accession>A0A037ZM97</accession>
<dbReference type="STRING" id="1454373.ACMU_07495"/>
<gene>
    <name evidence="2" type="ORF">ACMU_07495</name>
</gene>
<organism evidence="2 3">
    <name type="scientific">Actibacterium mucosum KCTC 23349</name>
    <dbReference type="NCBI Taxonomy" id="1454373"/>
    <lineage>
        <taxon>Bacteria</taxon>
        <taxon>Pseudomonadati</taxon>
        <taxon>Pseudomonadota</taxon>
        <taxon>Alphaproteobacteria</taxon>
        <taxon>Rhodobacterales</taxon>
        <taxon>Roseobacteraceae</taxon>
        <taxon>Actibacterium</taxon>
    </lineage>
</organism>
<dbReference type="RefSeq" id="WP_035257109.1">
    <property type="nucleotide sequence ID" value="NZ_JFKE01000002.1"/>
</dbReference>
<evidence type="ECO:0000313" key="2">
    <source>
        <dbReference type="EMBL" id="KAJ56774.1"/>
    </source>
</evidence>
<sequence>MPFGTWTKLILLVLLAGLATVLGVQALARLSLVQQTMLVDGAKVVMALAIVGLCLARLFVVIWRR</sequence>
<dbReference type="AlphaFoldDB" id="A0A037ZM97"/>
<keyword evidence="1" id="KW-0472">Membrane</keyword>
<evidence type="ECO:0000313" key="3">
    <source>
        <dbReference type="Proteomes" id="UP000026249"/>
    </source>
</evidence>
<protein>
    <submittedName>
        <fullName evidence="2">Uncharacterized protein</fullName>
    </submittedName>
</protein>
<comment type="caution">
    <text evidence="2">The sequence shown here is derived from an EMBL/GenBank/DDBJ whole genome shotgun (WGS) entry which is preliminary data.</text>
</comment>
<dbReference type="Proteomes" id="UP000026249">
    <property type="component" value="Unassembled WGS sequence"/>
</dbReference>
<dbReference type="EMBL" id="JFKE01000002">
    <property type="protein sequence ID" value="KAJ56774.1"/>
    <property type="molecule type" value="Genomic_DNA"/>
</dbReference>
<evidence type="ECO:0000256" key="1">
    <source>
        <dbReference type="SAM" id="Phobius"/>
    </source>
</evidence>
<keyword evidence="1" id="KW-1133">Transmembrane helix</keyword>
<keyword evidence="1" id="KW-0812">Transmembrane</keyword>
<name>A0A037ZM97_9RHOB</name>
<feature type="transmembrane region" description="Helical" evidence="1">
    <location>
        <begin position="44"/>
        <end position="63"/>
    </location>
</feature>
<proteinExistence type="predicted"/>
<reference evidence="2 3" key="1">
    <citation type="submission" date="2014-03" db="EMBL/GenBank/DDBJ databases">
        <title>Draft Genome Sequence of Actibacterium mucosum KCTC 23349, a Marine Alphaproteobacterium with Complex Ionic Requirements Isolated from Mediterranean Seawater at Malvarrosa Beach, Valencia, Spain.</title>
        <authorList>
            <person name="Arahal D.R."/>
            <person name="Shao Z."/>
            <person name="Lai Q."/>
            <person name="Pujalte M.J."/>
        </authorList>
    </citation>
    <scope>NUCLEOTIDE SEQUENCE [LARGE SCALE GENOMIC DNA]</scope>
    <source>
        <strain evidence="2 3">KCTC 23349</strain>
    </source>
</reference>
<keyword evidence="3" id="KW-1185">Reference proteome</keyword>